<evidence type="ECO:0008006" key="4">
    <source>
        <dbReference type="Google" id="ProtNLM"/>
    </source>
</evidence>
<protein>
    <recommendedName>
        <fullName evidence="4">DUF2946 domain-containing protein</fullName>
    </recommendedName>
</protein>
<dbReference type="EMBL" id="JACHIO010000016">
    <property type="protein sequence ID" value="MBB5065416.1"/>
    <property type="molecule type" value="Genomic_DNA"/>
</dbReference>
<evidence type="ECO:0000313" key="2">
    <source>
        <dbReference type="EMBL" id="MBB5065416.1"/>
    </source>
</evidence>
<organism evidence="2 3">
    <name type="scientific">Granulicella mallensis</name>
    <dbReference type="NCBI Taxonomy" id="940614"/>
    <lineage>
        <taxon>Bacteria</taxon>
        <taxon>Pseudomonadati</taxon>
        <taxon>Acidobacteriota</taxon>
        <taxon>Terriglobia</taxon>
        <taxon>Terriglobales</taxon>
        <taxon>Acidobacteriaceae</taxon>
        <taxon>Granulicella</taxon>
    </lineage>
</organism>
<keyword evidence="1" id="KW-0732">Signal</keyword>
<reference evidence="2 3" key="1">
    <citation type="submission" date="2020-08" db="EMBL/GenBank/DDBJ databases">
        <title>Genomic Encyclopedia of Type Strains, Phase IV (KMG-V): Genome sequencing to study the core and pangenomes of soil and plant-associated prokaryotes.</title>
        <authorList>
            <person name="Whitman W."/>
        </authorList>
    </citation>
    <scope>NUCLEOTIDE SEQUENCE [LARGE SCALE GENOMIC DNA]</scope>
    <source>
        <strain evidence="2 3">X5P3</strain>
    </source>
</reference>
<dbReference type="RefSeq" id="WP_184258080.1">
    <property type="nucleotide sequence ID" value="NZ_JACHIO010000016.1"/>
</dbReference>
<accession>A0A7W8EB64</accession>
<dbReference type="AlphaFoldDB" id="A0A7W8EB64"/>
<sequence length="123" mass="13115">MTKRIKRGANAPAHPTWLRVLALLCALLLGFTSSAQAAHVHGDWLPHHAAQVGSAADDSQVPGGEINCPLCVAMHLSLPVDSHLAPVGLVLLECRLATAIDHVPVSQWHFAMFSRPPPALKTL</sequence>
<comment type="caution">
    <text evidence="2">The sequence shown here is derived from an EMBL/GenBank/DDBJ whole genome shotgun (WGS) entry which is preliminary data.</text>
</comment>
<dbReference type="Proteomes" id="UP000584867">
    <property type="component" value="Unassembled WGS sequence"/>
</dbReference>
<proteinExistence type="predicted"/>
<feature type="signal peptide" evidence="1">
    <location>
        <begin position="1"/>
        <end position="37"/>
    </location>
</feature>
<evidence type="ECO:0000256" key="1">
    <source>
        <dbReference type="SAM" id="SignalP"/>
    </source>
</evidence>
<evidence type="ECO:0000313" key="3">
    <source>
        <dbReference type="Proteomes" id="UP000584867"/>
    </source>
</evidence>
<feature type="chain" id="PRO_5031055877" description="DUF2946 domain-containing protein" evidence="1">
    <location>
        <begin position="38"/>
        <end position="123"/>
    </location>
</feature>
<name>A0A7W8EB64_9BACT</name>
<gene>
    <name evidence="2" type="ORF">HDF15_003784</name>
</gene>